<name>A0A1A6H9N6_NEOLE</name>
<evidence type="ECO:0000313" key="3">
    <source>
        <dbReference type="Proteomes" id="UP000092124"/>
    </source>
</evidence>
<dbReference type="Proteomes" id="UP000092124">
    <property type="component" value="Unassembled WGS sequence"/>
</dbReference>
<organism evidence="2 3">
    <name type="scientific">Neotoma lepida</name>
    <name type="common">Desert woodrat</name>
    <dbReference type="NCBI Taxonomy" id="56216"/>
    <lineage>
        <taxon>Eukaryota</taxon>
        <taxon>Metazoa</taxon>
        <taxon>Chordata</taxon>
        <taxon>Craniata</taxon>
        <taxon>Vertebrata</taxon>
        <taxon>Euteleostomi</taxon>
        <taxon>Mammalia</taxon>
        <taxon>Eutheria</taxon>
        <taxon>Euarchontoglires</taxon>
        <taxon>Glires</taxon>
        <taxon>Rodentia</taxon>
        <taxon>Myomorpha</taxon>
        <taxon>Muroidea</taxon>
        <taxon>Cricetidae</taxon>
        <taxon>Neotominae</taxon>
        <taxon>Neotoma</taxon>
    </lineage>
</organism>
<proteinExistence type="predicted"/>
<feature type="domain" description="MAGE" evidence="1">
    <location>
        <begin position="1"/>
        <end position="51"/>
    </location>
</feature>
<dbReference type="GO" id="GO:0000122">
    <property type="term" value="P:negative regulation of transcription by RNA polymerase II"/>
    <property type="evidence" value="ECO:0007669"/>
    <property type="project" value="TreeGrafter"/>
</dbReference>
<protein>
    <recommendedName>
        <fullName evidence="1">MAGE domain-containing protein</fullName>
    </recommendedName>
</protein>
<dbReference type="InterPro" id="IPR002190">
    <property type="entry name" value="MHD_dom"/>
</dbReference>
<dbReference type="PROSITE" id="PS50838">
    <property type="entry name" value="MAGE"/>
    <property type="match status" value="2"/>
</dbReference>
<sequence>MVTEILQFLIHNHNMKQLSTKEDMLKIISKRYENYFPEIFCKAFEKTDDTFAVEHKCASEEDIWKILKKKQIYPVKKHFISGELWKLLTQDLVRLKYQEYRQVTNSDPPSYEFLWSP</sequence>
<accession>A0A1A6H9N6</accession>
<dbReference type="EMBL" id="LZPO01044443">
    <property type="protein sequence ID" value="OBS74322.1"/>
    <property type="molecule type" value="Genomic_DNA"/>
</dbReference>
<dbReference type="InterPro" id="IPR037445">
    <property type="entry name" value="MAGE"/>
</dbReference>
<feature type="domain" description="MAGE" evidence="1">
    <location>
        <begin position="53"/>
        <end position="117"/>
    </location>
</feature>
<dbReference type="Gene3D" id="1.10.10.1210">
    <property type="entry name" value="MAGE homology domain, winged helix WH2 motif"/>
    <property type="match status" value="1"/>
</dbReference>
<keyword evidence="3" id="KW-1185">Reference proteome</keyword>
<dbReference type="PANTHER" id="PTHR11736:SF35">
    <property type="entry name" value="MELANOMA-ASSOCIATED ANTIGEN B5"/>
    <property type="match status" value="1"/>
</dbReference>
<evidence type="ECO:0000313" key="2">
    <source>
        <dbReference type="EMBL" id="OBS74322.1"/>
    </source>
</evidence>
<dbReference type="OrthoDB" id="205198at2759"/>
<dbReference type="STRING" id="56216.A0A1A6H9N6"/>
<dbReference type="GO" id="GO:0005634">
    <property type="term" value="C:nucleus"/>
    <property type="evidence" value="ECO:0007669"/>
    <property type="project" value="TreeGrafter"/>
</dbReference>
<dbReference type="AlphaFoldDB" id="A0A1A6H9N6"/>
<dbReference type="SMART" id="SM01373">
    <property type="entry name" value="MAGE"/>
    <property type="match status" value="1"/>
</dbReference>
<dbReference type="PANTHER" id="PTHR11736">
    <property type="entry name" value="MELANOMA-ASSOCIATED ANTIGEN MAGE ANTIGEN"/>
    <property type="match status" value="1"/>
</dbReference>
<reference evidence="2 3" key="1">
    <citation type="submission" date="2016-06" db="EMBL/GenBank/DDBJ databases">
        <title>The Draft Genome Sequence and Annotation of the Desert Woodrat Neotoma lepida.</title>
        <authorList>
            <person name="Campbell M."/>
            <person name="Oakeson K.F."/>
            <person name="Yandell M."/>
            <person name="Halpert J.R."/>
            <person name="Dearing D."/>
        </authorList>
    </citation>
    <scope>NUCLEOTIDE SEQUENCE [LARGE SCALE GENOMIC DNA]</scope>
    <source>
        <strain evidence="2">417</strain>
        <tissue evidence="2">Liver</tissue>
    </source>
</reference>
<evidence type="ECO:0000259" key="1">
    <source>
        <dbReference type="PROSITE" id="PS50838"/>
    </source>
</evidence>
<dbReference type="InterPro" id="IPR041899">
    <property type="entry name" value="MAGE_WH2"/>
</dbReference>
<gene>
    <name evidence="2" type="ORF">A6R68_15136</name>
</gene>
<comment type="caution">
    <text evidence="2">The sequence shown here is derived from an EMBL/GenBank/DDBJ whole genome shotgun (WGS) entry which is preliminary data.</text>
</comment>